<dbReference type="InterPro" id="IPR034922">
    <property type="entry name" value="REX1-like_exo"/>
</dbReference>
<evidence type="ECO:0000256" key="5">
    <source>
        <dbReference type="SAM" id="MobiDB-lite"/>
    </source>
</evidence>
<gene>
    <name evidence="7" type="ORF">BU26DRAFT_453941</name>
</gene>
<dbReference type="GO" id="GO:0005634">
    <property type="term" value="C:nucleus"/>
    <property type="evidence" value="ECO:0007669"/>
    <property type="project" value="TreeGrafter"/>
</dbReference>
<dbReference type="SUPFAM" id="SSF53098">
    <property type="entry name" value="Ribonuclease H-like"/>
    <property type="match status" value="1"/>
</dbReference>
<evidence type="ECO:0000256" key="3">
    <source>
        <dbReference type="ARBA" id="ARBA00022801"/>
    </source>
</evidence>
<dbReference type="PANTHER" id="PTHR12801:SF112">
    <property type="entry name" value="RNA EXONUCLEASE 3"/>
    <property type="match status" value="1"/>
</dbReference>
<evidence type="ECO:0000256" key="2">
    <source>
        <dbReference type="ARBA" id="ARBA00022722"/>
    </source>
</evidence>
<organism evidence="7 8">
    <name type="scientific">Trematosphaeria pertusa</name>
    <dbReference type="NCBI Taxonomy" id="390896"/>
    <lineage>
        <taxon>Eukaryota</taxon>
        <taxon>Fungi</taxon>
        <taxon>Dikarya</taxon>
        <taxon>Ascomycota</taxon>
        <taxon>Pezizomycotina</taxon>
        <taxon>Dothideomycetes</taxon>
        <taxon>Pleosporomycetidae</taxon>
        <taxon>Pleosporales</taxon>
        <taxon>Massarineae</taxon>
        <taxon>Trematosphaeriaceae</taxon>
        <taxon>Trematosphaeria</taxon>
    </lineage>
</organism>
<dbReference type="GO" id="GO:0003676">
    <property type="term" value="F:nucleic acid binding"/>
    <property type="evidence" value="ECO:0007669"/>
    <property type="project" value="InterPro"/>
</dbReference>
<accession>A0A6A6IJV9</accession>
<keyword evidence="3" id="KW-0378">Hydrolase</keyword>
<dbReference type="Gene3D" id="3.30.420.10">
    <property type="entry name" value="Ribonuclease H-like superfamily/Ribonuclease H"/>
    <property type="match status" value="1"/>
</dbReference>
<dbReference type="SMART" id="SM00479">
    <property type="entry name" value="EXOIII"/>
    <property type="match status" value="1"/>
</dbReference>
<feature type="region of interest" description="Disordered" evidence="5">
    <location>
        <begin position="62"/>
        <end position="146"/>
    </location>
</feature>
<dbReference type="OrthoDB" id="3996471at2759"/>
<feature type="domain" description="Exonuclease" evidence="6">
    <location>
        <begin position="413"/>
        <end position="591"/>
    </location>
</feature>
<keyword evidence="4" id="KW-0269">Exonuclease</keyword>
<dbReference type="EMBL" id="ML987193">
    <property type="protein sequence ID" value="KAF2250885.1"/>
    <property type="molecule type" value="Genomic_DNA"/>
</dbReference>
<feature type="region of interest" description="Disordered" evidence="5">
    <location>
        <begin position="247"/>
        <end position="267"/>
    </location>
</feature>
<dbReference type="InterPro" id="IPR012337">
    <property type="entry name" value="RNaseH-like_sf"/>
</dbReference>
<evidence type="ECO:0000256" key="4">
    <source>
        <dbReference type="ARBA" id="ARBA00022839"/>
    </source>
</evidence>
<dbReference type="InterPro" id="IPR013520">
    <property type="entry name" value="Ribonucl_H"/>
</dbReference>
<feature type="region of interest" description="Disordered" evidence="5">
    <location>
        <begin position="607"/>
        <end position="672"/>
    </location>
</feature>
<name>A0A6A6IJV9_9PLEO</name>
<sequence>MWPSIPAFRSFGNVACPSGAACELPYCIFSHDVTKLQDANSGTASNTAILDQGPEAKRLKLDNGTKQPAQQATQASSQQAKPQVFVGSITSKEGSALPKNASEPTISTEKTSVNSRTSEYLPRTVTKPVSPPPKKSEANAPLKPEAEVRLTPRKLQKEPAVFTRRLTMLKALHQYMVPLNDKVAKAVRPETKALHLSPNQLNKLVVDEEEKLAKDHTSVYDNVLKQRLVALKKMTVDEWVKSRREAVAKGKGEAPKKPPPKRVDTGLNPKEEVTLLSTLISPQTGLDAHGYVTKLPTDAELNETHAAQELADFWEVCDRCGTRFQVFPDRREEDGALTTGGQCKHHWGKRIFPKKAKGQAPEPTRFSCCNEPVGSPGCTTHDTHVYKISEVKRLSLVMPFVETPENDEAQPHTAVCFDCEMGYTTHGLELLRLTVVSWPTHRPLVDVLVRPLGHILDVNTRFSGVTAEQFVNAKPYDPENPKPIRTDLRIVDSPYVARDLFLSHISPTTPLLGHALENDLNSIRLIHPTIIDTVILYPTRSGLPYRHGLKTLAKWHLGMDIQQAGAAGHDSFEDARTTGELVRFKIAEKWRKLKDEGWTIRDDGVYPPVPPGLPPPTAPPALSMVPLLKSTEMEAHPAEKRKLRQLEEDEGTGSDEPPRKKQERDLKVLQDE</sequence>
<dbReference type="AlphaFoldDB" id="A0A6A6IJV9"/>
<feature type="compositionally biased region" description="Basic and acidic residues" evidence="5">
    <location>
        <begin position="656"/>
        <end position="672"/>
    </location>
</feature>
<dbReference type="RefSeq" id="XP_033685889.1">
    <property type="nucleotide sequence ID" value="XM_033824845.1"/>
</dbReference>
<dbReference type="InterPro" id="IPR036397">
    <property type="entry name" value="RNaseH_sf"/>
</dbReference>
<keyword evidence="2" id="KW-0540">Nuclease</keyword>
<feature type="compositionally biased region" description="Low complexity" evidence="5">
    <location>
        <begin position="65"/>
        <end position="83"/>
    </location>
</feature>
<comment type="similarity">
    <text evidence="1">Belongs to the REXO1/REXO3 family.</text>
</comment>
<feature type="compositionally biased region" description="Polar residues" evidence="5">
    <location>
        <begin position="102"/>
        <end position="118"/>
    </location>
</feature>
<evidence type="ECO:0000256" key="1">
    <source>
        <dbReference type="ARBA" id="ARBA00006357"/>
    </source>
</evidence>
<dbReference type="CDD" id="cd06145">
    <property type="entry name" value="REX1_like"/>
    <property type="match status" value="1"/>
</dbReference>
<feature type="compositionally biased region" description="Pro residues" evidence="5">
    <location>
        <begin position="607"/>
        <end position="619"/>
    </location>
</feature>
<dbReference type="PANTHER" id="PTHR12801">
    <property type="entry name" value="RNA EXONUCLEASE REXO1 / RECO3 FAMILY MEMBER-RELATED"/>
    <property type="match status" value="1"/>
</dbReference>
<evidence type="ECO:0000313" key="7">
    <source>
        <dbReference type="EMBL" id="KAF2250885.1"/>
    </source>
</evidence>
<evidence type="ECO:0000313" key="8">
    <source>
        <dbReference type="Proteomes" id="UP000800094"/>
    </source>
</evidence>
<evidence type="ECO:0000259" key="6">
    <source>
        <dbReference type="SMART" id="SM00479"/>
    </source>
</evidence>
<feature type="compositionally biased region" description="Basic and acidic residues" evidence="5">
    <location>
        <begin position="631"/>
        <end position="646"/>
    </location>
</feature>
<dbReference type="Proteomes" id="UP000800094">
    <property type="component" value="Unassembled WGS sequence"/>
</dbReference>
<dbReference type="InterPro" id="IPR047021">
    <property type="entry name" value="REXO1/3/4-like"/>
</dbReference>
<proteinExistence type="inferred from homology"/>
<dbReference type="GO" id="GO:0004527">
    <property type="term" value="F:exonuclease activity"/>
    <property type="evidence" value="ECO:0007669"/>
    <property type="project" value="UniProtKB-KW"/>
</dbReference>
<keyword evidence="8" id="KW-1185">Reference proteome</keyword>
<protein>
    <recommendedName>
        <fullName evidence="6">Exonuclease domain-containing protein</fullName>
    </recommendedName>
</protein>
<reference evidence="7" key="1">
    <citation type="journal article" date="2020" name="Stud. Mycol.">
        <title>101 Dothideomycetes genomes: a test case for predicting lifestyles and emergence of pathogens.</title>
        <authorList>
            <person name="Haridas S."/>
            <person name="Albert R."/>
            <person name="Binder M."/>
            <person name="Bloem J."/>
            <person name="Labutti K."/>
            <person name="Salamov A."/>
            <person name="Andreopoulos B."/>
            <person name="Baker S."/>
            <person name="Barry K."/>
            <person name="Bills G."/>
            <person name="Bluhm B."/>
            <person name="Cannon C."/>
            <person name="Castanera R."/>
            <person name="Culley D."/>
            <person name="Daum C."/>
            <person name="Ezra D."/>
            <person name="Gonzalez J."/>
            <person name="Henrissat B."/>
            <person name="Kuo A."/>
            <person name="Liang C."/>
            <person name="Lipzen A."/>
            <person name="Lutzoni F."/>
            <person name="Magnuson J."/>
            <person name="Mondo S."/>
            <person name="Nolan M."/>
            <person name="Ohm R."/>
            <person name="Pangilinan J."/>
            <person name="Park H.-J."/>
            <person name="Ramirez L."/>
            <person name="Alfaro M."/>
            <person name="Sun H."/>
            <person name="Tritt A."/>
            <person name="Yoshinaga Y."/>
            <person name="Zwiers L.-H."/>
            <person name="Turgeon B."/>
            <person name="Goodwin S."/>
            <person name="Spatafora J."/>
            <person name="Crous P."/>
            <person name="Grigoriev I."/>
        </authorList>
    </citation>
    <scope>NUCLEOTIDE SEQUENCE</scope>
    <source>
        <strain evidence="7">CBS 122368</strain>
    </source>
</reference>
<dbReference type="GeneID" id="54578175"/>